<dbReference type="InterPro" id="IPR037092">
    <property type="entry name" value="FlavoCytC_S_DH_flav-bd_sf"/>
</dbReference>
<dbReference type="RefSeq" id="WP_167225615.1">
    <property type="nucleotide sequence ID" value="NZ_JAAQPH010000010.1"/>
</dbReference>
<dbReference type="Pfam" id="PF21706">
    <property type="entry name" value="FCSD_central"/>
    <property type="match status" value="1"/>
</dbReference>
<sequence length="428" mass="45216">MKNSGRIAALTRRQVLTAGSAATAVLAMPSLSFARGVRIVIIGAGAGGGTAARLLVQQLGDKADILVLTGPSKTYYPPFLQTGRLLGEAAPTVDLGLRLGESGVATMAGSVIALDRRRKQVTVQRNETRTQLPYDLLIAAPGVSLGRYGETAGGEPDPCWTAGSACSAGLPGLAGFPEGGTLGIVAPPQPYRCPPAVYERACLLAHRLQGRDPSAKILIVDEKDGYPMQALFEAAYADYYDDAVEWIPREFHGGVKRIDFRQGLIETDFEAFEVDLVHAVPPQSAPDFLIRAGLADATGYCPVEAISMQSATDPDVYLVGDVAAAGEMSKSAGSAIAQAGLAVAHLVERVAGHPAEASIDLADQCWTFLTPDDAVTLGGRYRPEGRHFASVERFVSDVEEDETTRCSNAREAAAWPAMMLQQIYGAVS</sequence>
<dbReference type="InterPro" id="IPR006311">
    <property type="entry name" value="TAT_signal"/>
</dbReference>
<gene>
    <name evidence="6" type="ORF">HBA54_14075</name>
</gene>
<evidence type="ECO:0000256" key="2">
    <source>
        <dbReference type="ARBA" id="ARBA00022827"/>
    </source>
</evidence>
<evidence type="ECO:0000259" key="3">
    <source>
        <dbReference type="Pfam" id="PF07992"/>
    </source>
</evidence>
<dbReference type="InterPro" id="IPR052541">
    <property type="entry name" value="SQRD"/>
</dbReference>
<evidence type="ECO:0000256" key="1">
    <source>
        <dbReference type="ARBA" id="ARBA00022630"/>
    </source>
</evidence>
<dbReference type="SUPFAM" id="SSF55424">
    <property type="entry name" value="FAD/NAD-linked reductases, dimerisation (C-terminal) domain"/>
    <property type="match status" value="1"/>
</dbReference>
<dbReference type="PANTHER" id="PTHR43755">
    <property type="match status" value="1"/>
</dbReference>
<dbReference type="GO" id="GO:0016491">
    <property type="term" value="F:oxidoreductase activity"/>
    <property type="evidence" value="ECO:0007669"/>
    <property type="project" value="InterPro"/>
</dbReference>
<name>A0A967EYF6_9PROT</name>
<dbReference type="SUPFAM" id="SSF51905">
    <property type="entry name" value="FAD/NAD(P)-binding domain"/>
    <property type="match status" value="2"/>
</dbReference>
<keyword evidence="1" id="KW-0285">Flavoprotein</keyword>
<evidence type="ECO:0000259" key="5">
    <source>
        <dbReference type="Pfam" id="PF21706"/>
    </source>
</evidence>
<dbReference type="InterPro" id="IPR049386">
    <property type="entry name" value="FCSD_central"/>
</dbReference>
<feature type="domain" description="FAD/NAD(P)-binding" evidence="3">
    <location>
        <begin position="38"/>
        <end position="144"/>
    </location>
</feature>
<dbReference type="AlphaFoldDB" id="A0A967EYF6"/>
<feature type="domain" description="Sulfide dehydrogenase [flavocytochrome c] flavoprotein chain central" evidence="5">
    <location>
        <begin position="173"/>
        <end position="281"/>
    </location>
</feature>
<keyword evidence="2" id="KW-0274">FAD</keyword>
<dbReference type="Gene3D" id="3.90.760.10">
    <property type="entry name" value="Flavocytochrome c sulphide dehydrogenase, flavin-binding domain"/>
    <property type="match status" value="1"/>
</dbReference>
<organism evidence="6 7">
    <name type="scientific">Pelagibius litoralis</name>
    <dbReference type="NCBI Taxonomy" id="374515"/>
    <lineage>
        <taxon>Bacteria</taxon>
        <taxon>Pseudomonadati</taxon>
        <taxon>Pseudomonadota</taxon>
        <taxon>Alphaproteobacteria</taxon>
        <taxon>Rhodospirillales</taxon>
        <taxon>Rhodovibrionaceae</taxon>
        <taxon>Pelagibius</taxon>
    </lineage>
</organism>
<evidence type="ECO:0000313" key="6">
    <source>
        <dbReference type="EMBL" id="NIA69726.1"/>
    </source>
</evidence>
<dbReference type="InterPro" id="IPR015323">
    <property type="entry name" value="FlavoCytC_S_DH_flav-bd"/>
</dbReference>
<comment type="caution">
    <text evidence="6">The sequence shown here is derived from an EMBL/GenBank/DDBJ whole genome shotgun (WGS) entry which is preliminary data.</text>
</comment>
<protein>
    <submittedName>
        <fullName evidence="6">FAD-dependent oxidoreductase</fullName>
    </submittedName>
</protein>
<dbReference type="EMBL" id="JAAQPH010000010">
    <property type="protein sequence ID" value="NIA69726.1"/>
    <property type="molecule type" value="Genomic_DNA"/>
</dbReference>
<dbReference type="PROSITE" id="PS51318">
    <property type="entry name" value="TAT"/>
    <property type="match status" value="1"/>
</dbReference>
<dbReference type="InterPro" id="IPR016156">
    <property type="entry name" value="FAD/NAD-linked_Rdtase_dimer_sf"/>
</dbReference>
<dbReference type="Proteomes" id="UP000761264">
    <property type="component" value="Unassembled WGS sequence"/>
</dbReference>
<dbReference type="Pfam" id="PF07992">
    <property type="entry name" value="Pyr_redox_2"/>
    <property type="match status" value="1"/>
</dbReference>
<dbReference type="InterPro" id="IPR036188">
    <property type="entry name" value="FAD/NAD-bd_sf"/>
</dbReference>
<dbReference type="Gene3D" id="3.50.50.60">
    <property type="entry name" value="FAD/NAD(P)-binding domain"/>
    <property type="match status" value="2"/>
</dbReference>
<dbReference type="InterPro" id="IPR023753">
    <property type="entry name" value="FAD/NAD-binding_dom"/>
</dbReference>
<dbReference type="GO" id="GO:0050660">
    <property type="term" value="F:flavin adenine dinucleotide binding"/>
    <property type="evidence" value="ECO:0007669"/>
    <property type="project" value="InterPro"/>
</dbReference>
<evidence type="ECO:0000259" key="4">
    <source>
        <dbReference type="Pfam" id="PF09242"/>
    </source>
</evidence>
<dbReference type="PANTHER" id="PTHR43755:SF1">
    <property type="entry name" value="FAD-DEPENDENT PYRIDINE NUCLEOTIDE-DISULPHIDE OXIDOREDUCTASE"/>
    <property type="match status" value="1"/>
</dbReference>
<keyword evidence="7" id="KW-1185">Reference proteome</keyword>
<evidence type="ECO:0000313" key="7">
    <source>
        <dbReference type="Proteomes" id="UP000761264"/>
    </source>
</evidence>
<accession>A0A967EYF6</accession>
<proteinExistence type="predicted"/>
<feature type="domain" description="Flavocytochrome c sulphide dehydrogenase flavin-binding" evidence="4">
    <location>
        <begin position="362"/>
        <end position="419"/>
    </location>
</feature>
<dbReference type="Pfam" id="PF09242">
    <property type="entry name" value="FCSD-flav_bind"/>
    <property type="match status" value="1"/>
</dbReference>
<reference evidence="6" key="1">
    <citation type="submission" date="2020-03" db="EMBL/GenBank/DDBJ databases">
        <title>Genome of Pelagibius litoralis DSM 21314T.</title>
        <authorList>
            <person name="Wang G."/>
        </authorList>
    </citation>
    <scope>NUCLEOTIDE SEQUENCE</scope>
    <source>
        <strain evidence="6">DSM 21314</strain>
    </source>
</reference>